<dbReference type="Pfam" id="PF07035">
    <property type="entry name" value="RMC1_C"/>
    <property type="match status" value="1"/>
</dbReference>
<name>A0A5N5SWR4_9CRUS</name>
<evidence type="ECO:0000313" key="3">
    <source>
        <dbReference type="Proteomes" id="UP000326759"/>
    </source>
</evidence>
<evidence type="ECO:0000259" key="1">
    <source>
        <dbReference type="Pfam" id="PF07035"/>
    </source>
</evidence>
<dbReference type="AlphaFoldDB" id="A0A5N5SWR4"/>
<dbReference type="EMBL" id="SEYY01019353">
    <property type="protein sequence ID" value="KAB7498355.1"/>
    <property type="molecule type" value="Genomic_DNA"/>
</dbReference>
<protein>
    <recommendedName>
        <fullName evidence="1">Mic1 domain-containing protein</fullName>
    </recommendedName>
</protein>
<proteinExistence type="predicted"/>
<dbReference type="InterPro" id="IPR009755">
    <property type="entry name" value="RMC1_C"/>
</dbReference>
<dbReference type="Proteomes" id="UP000326759">
    <property type="component" value="Unassembled WGS sequence"/>
</dbReference>
<reference evidence="2 3" key="1">
    <citation type="journal article" date="2019" name="PLoS Biol.">
        <title>Sex chromosomes control vertical transmission of feminizing Wolbachia symbionts in an isopod.</title>
        <authorList>
            <person name="Becking T."/>
            <person name="Chebbi M.A."/>
            <person name="Giraud I."/>
            <person name="Moumen B."/>
            <person name="Laverre T."/>
            <person name="Caubet Y."/>
            <person name="Peccoud J."/>
            <person name="Gilbert C."/>
            <person name="Cordaux R."/>
        </authorList>
    </citation>
    <scope>NUCLEOTIDE SEQUENCE [LARGE SCALE GENOMIC DNA]</scope>
    <source>
        <strain evidence="2">ANa2</strain>
        <tissue evidence="2">Whole body excluding digestive tract and cuticle</tissue>
    </source>
</reference>
<sequence>MIKHFAIYSNSNQLNNKKYYGEINFCGYTYITVLNNALYAKSIGQAESVSARKFLEVAMATDDPLIFFSTYKFFTQRNTALRGNSEFVKVKDKI</sequence>
<keyword evidence="3" id="KW-1185">Reference proteome</keyword>
<organism evidence="2 3">
    <name type="scientific">Armadillidium nasatum</name>
    <dbReference type="NCBI Taxonomy" id="96803"/>
    <lineage>
        <taxon>Eukaryota</taxon>
        <taxon>Metazoa</taxon>
        <taxon>Ecdysozoa</taxon>
        <taxon>Arthropoda</taxon>
        <taxon>Crustacea</taxon>
        <taxon>Multicrustacea</taxon>
        <taxon>Malacostraca</taxon>
        <taxon>Eumalacostraca</taxon>
        <taxon>Peracarida</taxon>
        <taxon>Isopoda</taxon>
        <taxon>Oniscidea</taxon>
        <taxon>Crinocheta</taxon>
        <taxon>Armadillidiidae</taxon>
        <taxon>Armadillidium</taxon>
    </lineage>
</organism>
<evidence type="ECO:0000313" key="2">
    <source>
        <dbReference type="EMBL" id="KAB7498355.1"/>
    </source>
</evidence>
<accession>A0A5N5SWR4</accession>
<dbReference type="OrthoDB" id="26384at2759"/>
<feature type="domain" description="Mic1" evidence="1">
    <location>
        <begin position="34"/>
        <end position="89"/>
    </location>
</feature>
<comment type="caution">
    <text evidence="2">The sequence shown here is derived from an EMBL/GenBank/DDBJ whole genome shotgun (WGS) entry which is preliminary data.</text>
</comment>
<gene>
    <name evidence="2" type="ORF">Anas_04550</name>
</gene>